<dbReference type="RefSeq" id="WP_008864749.1">
    <property type="nucleotide sequence ID" value="NZ_GL883751.1"/>
</dbReference>
<dbReference type="Pfam" id="PF08401">
    <property type="entry name" value="ArdcN"/>
    <property type="match status" value="1"/>
</dbReference>
<dbReference type="Proteomes" id="UP000005156">
    <property type="component" value="Unassembled WGS sequence"/>
</dbReference>
<evidence type="ECO:0000256" key="1">
    <source>
        <dbReference type="SAM" id="MobiDB-lite"/>
    </source>
</evidence>
<gene>
    <name evidence="3" type="ORF">HMPREF9439_02176</name>
</gene>
<organism evidence="3 4">
    <name type="scientific">Parasutterella excrementihominis YIT 11859</name>
    <dbReference type="NCBI Taxonomy" id="762966"/>
    <lineage>
        <taxon>Bacteria</taxon>
        <taxon>Pseudomonadati</taxon>
        <taxon>Pseudomonadota</taxon>
        <taxon>Betaproteobacteria</taxon>
        <taxon>Burkholderiales</taxon>
        <taxon>Sutterellaceae</taxon>
        <taxon>Parasutterella</taxon>
    </lineage>
</organism>
<dbReference type="HOGENOM" id="CLU_392244_0_0_4"/>
<feature type="domain" description="N-terminal" evidence="2">
    <location>
        <begin position="9"/>
        <end position="96"/>
    </location>
</feature>
<dbReference type="GeneID" id="43349490"/>
<evidence type="ECO:0000259" key="2">
    <source>
        <dbReference type="Pfam" id="PF08401"/>
    </source>
</evidence>
<comment type="caution">
    <text evidence="3">The sequence shown here is derived from an EMBL/GenBank/DDBJ whole genome shotgun (WGS) entry which is preliminary data.</text>
</comment>
<evidence type="ECO:0000313" key="4">
    <source>
        <dbReference type="Proteomes" id="UP000005156"/>
    </source>
</evidence>
<dbReference type="InterPro" id="IPR013610">
    <property type="entry name" value="ArdC_N"/>
</dbReference>
<sequence>MANKHFEEFAQDCANKLASQIEAGKAPWELGGVPAAYPVDAISGKPLQGITALQLMVREKTSGFEDNRWLTPSQIAVLGASVKKGARGVPSVGWNQGLEGEFKPTKIPQTYYNVEQCENFKRPLPELLPIEQQPKAQFEDMCALLGYTNKGSVWESGVSAYVNGRDELILAQRSSYEPGGRDPDKKYELSQLRAALDGIRAITDARVYDNFQGLLESKHTDKETSYFLRENLARAFMQSHIGSKLPRNQNDFTTEEIIEQNKDIADLIRSHPSILFEAAADASKVVNHTIEKSEQKYILVDFERQEVKRLTAAQSRDYVAQELNQLKLSGTILHDPDFRELQTNLHKQGYFNPYQTLTKPLYPDQKSEDSLCRKINHCGFAFVEENRLTKDKENLSYESLNLLNLTHARSPRLGSLTEDAFKQSLIENGIGFTKKQIEEQLNKFDKTAQADTSDALALWDTLSYDRRRGQNDIVTRVSCLVVNYDTNRIEQTTIENAVSSALKLIENWAEKTPTLFDRHRQKLLSQFGKFKEERDDRHLTRNNDLPLFGTIALEKEIALCDQFLNPARSGGNDRNGNVVLRDLDHKGLIICRSAKELLEASSWQGTALEAQAEAIIQKTGLDVDKAKELCAPRNVQEAQQRFNDFCCAQKTFYSVETVRRQRSEEQTIRQILQGASPEKVQEIKELIKAEIERIAKSSQKNVQKNEVIQPVRTQSGMER</sequence>
<name>F3QMJ7_9BURK</name>
<dbReference type="EMBL" id="AFBP01000081">
    <property type="protein sequence ID" value="EGG51817.1"/>
    <property type="molecule type" value="Genomic_DNA"/>
</dbReference>
<evidence type="ECO:0000313" key="3">
    <source>
        <dbReference type="EMBL" id="EGG51817.1"/>
    </source>
</evidence>
<feature type="region of interest" description="Disordered" evidence="1">
    <location>
        <begin position="698"/>
        <end position="719"/>
    </location>
</feature>
<dbReference type="AlphaFoldDB" id="F3QMJ7"/>
<accession>F3QMJ7</accession>
<dbReference type="OrthoDB" id="784829at2"/>
<dbReference type="GO" id="GO:0003697">
    <property type="term" value="F:single-stranded DNA binding"/>
    <property type="evidence" value="ECO:0007669"/>
    <property type="project" value="InterPro"/>
</dbReference>
<protein>
    <recommendedName>
        <fullName evidence="2">N-terminal domain-containing protein</fullName>
    </recommendedName>
</protein>
<reference evidence="3 4" key="1">
    <citation type="submission" date="2011-02" db="EMBL/GenBank/DDBJ databases">
        <authorList>
            <person name="Weinstock G."/>
            <person name="Sodergren E."/>
            <person name="Clifton S."/>
            <person name="Fulton L."/>
            <person name="Fulton B."/>
            <person name="Courtney L."/>
            <person name="Fronick C."/>
            <person name="Harrison M."/>
            <person name="Strong C."/>
            <person name="Farmer C."/>
            <person name="Delahaunty K."/>
            <person name="Markovic C."/>
            <person name="Hall O."/>
            <person name="Minx P."/>
            <person name="Tomlinson C."/>
            <person name="Mitreva M."/>
            <person name="Hou S."/>
            <person name="Chen J."/>
            <person name="Wollam A."/>
            <person name="Pepin K.H."/>
            <person name="Johnson M."/>
            <person name="Bhonagiri V."/>
            <person name="Zhang X."/>
            <person name="Suruliraj S."/>
            <person name="Warren W."/>
            <person name="Chinwalla A."/>
            <person name="Mardis E.R."/>
            <person name="Wilson R.K."/>
        </authorList>
    </citation>
    <scope>NUCLEOTIDE SEQUENCE [LARGE SCALE GENOMIC DNA]</scope>
    <source>
        <strain evidence="3 4">YIT 11859</strain>
    </source>
</reference>
<dbReference type="eggNOG" id="COG4227">
    <property type="taxonomic scope" value="Bacteria"/>
</dbReference>
<keyword evidence="4" id="KW-1185">Reference proteome</keyword>
<proteinExistence type="predicted"/>